<name>A0A0A9BB83_ARUDO</name>
<proteinExistence type="predicted"/>
<evidence type="ECO:0000313" key="1">
    <source>
        <dbReference type="EMBL" id="JAD59438.1"/>
    </source>
</evidence>
<organism evidence="1">
    <name type="scientific">Arundo donax</name>
    <name type="common">Giant reed</name>
    <name type="synonym">Donax arundinaceus</name>
    <dbReference type="NCBI Taxonomy" id="35708"/>
    <lineage>
        <taxon>Eukaryota</taxon>
        <taxon>Viridiplantae</taxon>
        <taxon>Streptophyta</taxon>
        <taxon>Embryophyta</taxon>
        <taxon>Tracheophyta</taxon>
        <taxon>Spermatophyta</taxon>
        <taxon>Magnoliopsida</taxon>
        <taxon>Liliopsida</taxon>
        <taxon>Poales</taxon>
        <taxon>Poaceae</taxon>
        <taxon>PACMAD clade</taxon>
        <taxon>Arundinoideae</taxon>
        <taxon>Arundineae</taxon>
        <taxon>Arundo</taxon>
    </lineage>
</organism>
<dbReference type="AlphaFoldDB" id="A0A0A9BB83"/>
<reference evidence="1" key="1">
    <citation type="submission" date="2014-09" db="EMBL/GenBank/DDBJ databases">
        <authorList>
            <person name="Magalhaes I.L.F."/>
            <person name="Oliveira U."/>
            <person name="Santos F.R."/>
            <person name="Vidigal T.H.D.A."/>
            <person name="Brescovit A.D."/>
            <person name="Santos A.J."/>
        </authorList>
    </citation>
    <scope>NUCLEOTIDE SEQUENCE</scope>
    <source>
        <tissue evidence="1">Shoot tissue taken approximately 20 cm above the soil surface</tissue>
    </source>
</reference>
<accession>A0A0A9BB83</accession>
<dbReference type="EMBL" id="GBRH01238457">
    <property type="protein sequence ID" value="JAD59438.1"/>
    <property type="molecule type" value="Transcribed_RNA"/>
</dbReference>
<reference evidence="1" key="2">
    <citation type="journal article" date="2015" name="Data Brief">
        <title>Shoot transcriptome of the giant reed, Arundo donax.</title>
        <authorList>
            <person name="Barrero R.A."/>
            <person name="Guerrero F.D."/>
            <person name="Moolhuijzen P."/>
            <person name="Goolsby J.A."/>
            <person name="Tidwell J."/>
            <person name="Bellgard S.E."/>
            <person name="Bellgard M.I."/>
        </authorList>
    </citation>
    <scope>NUCLEOTIDE SEQUENCE</scope>
    <source>
        <tissue evidence="1">Shoot tissue taken approximately 20 cm above the soil surface</tissue>
    </source>
</reference>
<protein>
    <submittedName>
        <fullName evidence="1">Uncharacterized protein</fullName>
    </submittedName>
</protein>
<sequence length="35" mass="3826">MLCCIAICHGIMCAAKITRCTQAIPCFLQLLASRQ</sequence>